<keyword evidence="3 6" id="KW-0812">Transmembrane</keyword>
<evidence type="ECO:0000256" key="6">
    <source>
        <dbReference type="SAM" id="Phobius"/>
    </source>
</evidence>
<evidence type="ECO:0000313" key="7">
    <source>
        <dbReference type="EMBL" id="NGO70160.1"/>
    </source>
</evidence>
<protein>
    <submittedName>
        <fullName evidence="7">MFS transporter</fullName>
    </submittedName>
</protein>
<dbReference type="InterPro" id="IPR036259">
    <property type="entry name" value="MFS_trans_sf"/>
</dbReference>
<reference evidence="7 8" key="1">
    <citation type="submission" date="2020-02" db="EMBL/GenBank/DDBJ databases">
        <title>Whole-genome analyses of novel actinobacteria.</title>
        <authorList>
            <person name="Sahin N."/>
            <person name="Tatar D."/>
        </authorList>
    </citation>
    <scope>NUCLEOTIDE SEQUENCE [LARGE SCALE GENOMIC DNA]</scope>
    <source>
        <strain evidence="7 8">SB3404</strain>
    </source>
</reference>
<dbReference type="SUPFAM" id="SSF103473">
    <property type="entry name" value="MFS general substrate transporter"/>
    <property type="match status" value="1"/>
</dbReference>
<evidence type="ECO:0000256" key="5">
    <source>
        <dbReference type="ARBA" id="ARBA00023136"/>
    </source>
</evidence>
<evidence type="ECO:0000256" key="4">
    <source>
        <dbReference type="ARBA" id="ARBA00022989"/>
    </source>
</evidence>
<feature type="transmembrane region" description="Helical" evidence="6">
    <location>
        <begin position="20"/>
        <end position="38"/>
    </location>
</feature>
<feature type="transmembrane region" description="Helical" evidence="6">
    <location>
        <begin position="283"/>
        <end position="301"/>
    </location>
</feature>
<proteinExistence type="predicted"/>
<feature type="transmembrane region" description="Helical" evidence="6">
    <location>
        <begin position="313"/>
        <end position="341"/>
    </location>
</feature>
<organism evidence="7 8">
    <name type="scientific">Streptomyces boncukensis</name>
    <dbReference type="NCBI Taxonomy" id="2711219"/>
    <lineage>
        <taxon>Bacteria</taxon>
        <taxon>Bacillati</taxon>
        <taxon>Actinomycetota</taxon>
        <taxon>Actinomycetes</taxon>
        <taxon>Kitasatosporales</taxon>
        <taxon>Streptomycetaceae</taxon>
        <taxon>Streptomyces</taxon>
    </lineage>
</organism>
<feature type="transmembrane region" description="Helical" evidence="6">
    <location>
        <begin position="347"/>
        <end position="366"/>
    </location>
</feature>
<dbReference type="Proteomes" id="UP000477722">
    <property type="component" value="Unassembled WGS sequence"/>
</dbReference>
<dbReference type="Pfam" id="PF07690">
    <property type="entry name" value="MFS_1"/>
    <property type="match status" value="1"/>
</dbReference>
<accession>A0A6G4WZU7</accession>
<dbReference type="CDD" id="cd06173">
    <property type="entry name" value="MFS_MefA_like"/>
    <property type="match status" value="1"/>
</dbReference>
<dbReference type="GO" id="GO:0022857">
    <property type="term" value="F:transmembrane transporter activity"/>
    <property type="evidence" value="ECO:0007669"/>
    <property type="project" value="InterPro"/>
</dbReference>
<feature type="transmembrane region" description="Helical" evidence="6">
    <location>
        <begin position="231"/>
        <end position="252"/>
    </location>
</feature>
<feature type="transmembrane region" description="Helical" evidence="6">
    <location>
        <begin position="50"/>
        <end position="67"/>
    </location>
</feature>
<feature type="transmembrane region" description="Helical" evidence="6">
    <location>
        <begin position="259"/>
        <end position="277"/>
    </location>
</feature>
<keyword evidence="5 6" id="KW-0472">Membrane</keyword>
<evidence type="ECO:0000256" key="2">
    <source>
        <dbReference type="ARBA" id="ARBA00022475"/>
    </source>
</evidence>
<feature type="transmembrane region" description="Helical" evidence="6">
    <location>
        <begin position="197"/>
        <end position="219"/>
    </location>
</feature>
<dbReference type="InterPro" id="IPR011701">
    <property type="entry name" value="MFS"/>
</dbReference>
<dbReference type="AlphaFoldDB" id="A0A6G4WZU7"/>
<sequence length="372" mass="37616">MRRTPAAGVWTKSLTGSDSLAALTTCCIWAPILFGPLIGTVADRTRRRPLLVRANLGMAAVLLPLLAVRSGELIWILFSVLLLYGTAAVLTEAAEAGLVTAAVPVGLRGDFNGLRITANEGMKLVAPLAGAGLFVQFGGPAVALLDAGTFLLAAAAFALVRVSEPAPPPRPAGQRLWTGQVAEGVRFLRGHRALRRLVLAGAATMGAAGLNGAAVYAVVDAGLHRPPAFAGVLYTVQGVGSVLSGLLAGALLRRMPERVFAGAGILLFAAGVAVRAVPSVPVALLASAMIGAGLPCVLIAAKTAVQRETSDALLGRVAGSANTLLFAPNALALGAGAALLAVLDHRAILLGAAGTAAVAALLCLLLRDGRRS</sequence>
<dbReference type="EMBL" id="JAAKZZ010000172">
    <property type="protein sequence ID" value="NGO70160.1"/>
    <property type="molecule type" value="Genomic_DNA"/>
</dbReference>
<dbReference type="PANTHER" id="PTHR23513:SF6">
    <property type="entry name" value="MAJOR FACILITATOR SUPERFAMILY ASSOCIATED DOMAIN-CONTAINING PROTEIN"/>
    <property type="match status" value="1"/>
</dbReference>
<dbReference type="PANTHER" id="PTHR23513">
    <property type="entry name" value="INTEGRAL MEMBRANE EFFLUX PROTEIN-RELATED"/>
    <property type="match status" value="1"/>
</dbReference>
<evidence type="ECO:0000256" key="3">
    <source>
        <dbReference type="ARBA" id="ARBA00022692"/>
    </source>
</evidence>
<keyword evidence="8" id="KW-1185">Reference proteome</keyword>
<feature type="transmembrane region" description="Helical" evidence="6">
    <location>
        <begin position="73"/>
        <end position="90"/>
    </location>
</feature>
<gene>
    <name evidence="7" type="ORF">G5C65_17725</name>
</gene>
<comment type="subcellular location">
    <subcellularLocation>
        <location evidence="1">Cell membrane</location>
        <topology evidence="1">Multi-pass membrane protein</topology>
    </subcellularLocation>
</comment>
<dbReference type="GO" id="GO:0005886">
    <property type="term" value="C:plasma membrane"/>
    <property type="evidence" value="ECO:0007669"/>
    <property type="project" value="UniProtKB-SubCell"/>
</dbReference>
<name>A0A6G4WZU7_9ACTN</name>
<keyword evidence="2" id="KW-1003">Cell membrane</keyword>
<evidence type="ECO:0000313" key="8">
    <source>
        <dbReference type="Proteomes" id="UP000477722"/>
    </source>
</evidence>
<dbReference type="Gene3D" id="1.20.1250.20">
    <property type="entry name" value="MFS general substrate transporter like domains"/>
    <property type="match status" value="1"/>
</dbReference>
<comment type="caution">
    <text evidence="7">The sequence shown here is derived from an EMBL/GenBank/DDBJ whole genome shotgun (WGS) entry which is preliminary data.</text>
</comment>
<keyword evidence="4 6" id="KW-1133">Transmembrane helix</keyword>
<evidence type="ECO:0000256" key="1">
    <source>
        <dbReference type="ARBA" id="ARBA00004651"/>
    </source>
</evidence>